<name>A0A4U8WEG1_9FLAO</name>
<dbReference type="SUPFAM" id="SSF50952">
    <property type="entry name" value="Soluble quinoprotein glucose dehydrogenase"/>
    <property type="match status" value="1"/>
</dbReference>
<organism evidence="3 4">
    <name type="scientific">Chryseobacterium taihuense</name>
    <dbReference type="NCBI Taxonomy" id="1141221"/>
    <lineage>
        <taxon>Bacteria</taxon>
        <taxon>Pseudomonadati</taxon>
        <taxon>Bacteroidota</taxon>
        <taxon>Flavobacteriia</taxon>
        <taxon>Flavobacteriales</taxon>
        <taxon>Weeksellaceae</taxon>
        <taxon>Chryseobacterium group</taxon>
        <taxon>Chryseobacterium</taxon>
    </lineage>
</organism>
<dbReference type="RefSeq" id="WP_317127546.1">
    <property type="nucleotide sequence ID" value="NZ_LR215974.1"/>
</dbReference>
<feature type="region of interest" description="Disordered" evidence="1">
    <location>
        <begin position="18"/>
        <end position="42"/>
    </location>
</feature>
<dbReference type="Pfam" id="PF07995">
    <property type="entry name" value="GSDH"/>
    <property type="match status" value="1"/>
</dbReference>
<evidence type="ECO:0000313" key="3">
    <source>
        <dbReference type="EMBL" id="VFB04006.1"/>
    </source>
</evidence>
<dbReference type="PROSITE" id="PS51257">
    <property type="entry name" value="PROKAR_LIPOPROTEIN"/>
    <property type="match status" value="1"/>
</dbReference>
<dbReference type="AlphaFoldDB" id="A0A4U8WEG1"/>
<dbReference type="Gene3D" id="2.120.10.30">
    <property type="entry name" value="TolB, C-terminal domain"/>
    <property type="match status" value="1"/>
</dbReference>
<dbReference type="InterPro" id="IPR012938">
    <property type="entry name" value="Glc/Sorbosone_DH"/>
</dbReference>
<proteinExistence type="predicted"/>
<dbReference type="Proteomes" id="UP000290013">
    <property type="component" value="Chromosome"/>
</dbReference>
<evidence type="ECO:0000256" key="1">
    <source>
        <dbReference type="SAM" id="MobiDB-lite"/>
    </source>
</evidence>
<evidence type="ECO:0000313" key="4">
    <source>
        <dbReference type="Proteomes" id="UP000290013"/>
    </source>
</evidence>
<dbReference type="EMBL" id="LR215974">
    <property type="protein sequence ID" value="VFB04006.1"/>
    <property type="molecule type" value="Genomic_DNA"/>
</dbReference>
<dbReference type="InterPro" id="IPR011041">
    <property type="entry name" value="Quinoprot_gluc/sorb_DH_b-prop"/>
</dbReference>
<sequence length="118" mass="12882">MKKLLLPILLASATGLISCQGKGKPSEPSSKEEKPNTNYKPAFEGQTRITPVKTSTPYNVEVLNTSLGKPWGIINLPDGRFLITEKSGYMNVVSADGKQVSKIEGFPKVDFKRTGWNA</sequence>
<accession>A0A4U8WEG1</accession>
<feature type="domain" description="Glucose/Sorbosone dehydrogenase" evidence="2">
    <location>
        <begin position="68"/>
        <end position="115"/>
    </location>
</feature>
<dbReference type="InterPro" id="IPR011042">
    <property type="entry name" value="6-blade_b-propeller_TolB-like"/>
</dbReference>
<gene>
    <name evidence="3" type="ORF">NCTC12078_02029</name>
</gene>
<dbReference type="KEGG" id="ctai:NCTC12078_02029"/>
<evidence type="ECO:0000259" key="2">
    <source>
        <dbReference type="Pfam" id="PF07995"/>
    </source>
</evidence>
<protein>
    <recommendedName>
        <fullName evidence="2">Glucose/Sorbosone dehydrogenase domain-containing protein</fullName>
    </recommendedName>
</protein>
<reference evidence="3 4" key="1">
    <citation type="submission" date="2019-02" db="EMBL/GenBank/DDBJ databases">
        <authorList>
            <consortium name="Pathogen Informatics"/>
        </authorList>
    </citation>
    <scope>NUCLEOTIDE SEQUENCE [LARGE SCALE GENOMIC DNA]</scope>
    <source>
        <strain evidence="3 4">3012STDY6944375</strain>
    </source>
</reference>